<feature type="transmembrane region" description="Helical" evidence="7">
    <location>
        <begin position="92"/>
        <end position="111"/>
    </location>
</feature>
<feature type="transmembrane region" description="Helical" evidence="7">
    <location>
        <begin position="27"/>
        <end position="49"/>
    </location>
</feature>
<organism evidence="8 9">
    <name type="scientific">Zooshikella ganghwensis</name>
    <dbReference type="NCBI Taxonomy" id="202772"/>
    <lineage>
        <taxon>Bacteria</taxon>
        <taxon>Pseudomonadati</taxon>
        <taxon>Pseudomonadota</taxon>
        <taxon>Gammaproteobacteria</taxon>
        <taxon>Oceanospirillales</taxon>
        <taxon>Zooshikellaceae</taxon>
        <taxon>Zooshikella</taxon>
    </lineage>
</organism>
<evidence type="ECO:0000256" key="3">
    <source>
        <dbReference type="ARBA" id="ARBA00022519"/>
    </source>
</evidence>
<comment type="similarity">
    <text evidence="7">Belongs to the UPF0761 family.</text>
</comment>
<dbReference type="HAMAP" id="MF_00672">
    <property type="entry name" value="UPF0761"/>
    <property type="match status" value="1"/>
</dbReference>
<keyword evidence="6 7" id="KW-0472">Membrane</keyword>
<dbReference type="Pfam" id="PF03631">
    <property type="entry name" value="Virul_fac_BrkB"/>
    <property type="match status" value="1"/>
</dbReference>
<protein>
    <recommendedName>
        <fullName evidence="7">UPF0761 membrane protein B9G39_06210</fullName>
    </recommendedName>
</protein>
<proteinExistence type="inferred from homology"/>
<evidence type="ECO:0000313" key="8">
    <source>
        <dbReference type="EMBL" id="RDH46661.1"/>
    </source>
</evidence>
<feature type="transmembrane region" description="Helical" evidence="7">
    <location>
        <begin position="132"/>
        <end position="153"/>
    </location>
</feature>
<keyword evidence="2 7" id="KW-1003">Cell membrane</keyword>
<name>A0A4V1IPB6_9GAMM</name>
<dbReference type="PANTHER" id="PTHR30213:SF0">
    <property type="entry name" value="UPF0761 MEMBRANE PROTEIN YIHY"/>
    <property type="match status" value="1"/>
</dbReference>
<dbReference type="EMBL" id="NDXW01000001">
    <property type="protein sequence ID" value="RDH46661.1"/>
    <property type="molecule type" value="Genomic_DNA"/>
</dbReference>
<dbReference type="PANTHER" id="PTHR30213">
    <property type="entry name" value="INNER MEMBRANE PROTEIN YHJD"/>
    <property type="match status" value="1"/>
</dbReference>
<evidence type="ECO:0000313" key="9">
    <source>
        <dbReference type="Proteomes" id="UP000257039"/>
    </source>
</evidence>
<accession>A0A4V1IPB6</accession>
<gene>
    <name evidence="8" type="ORF">B9G39_06210</name>
</gene>
<keyword evidence="3" id="KW-0997">Cell inner membrane</keyword>
<dbReference type="AlphaFoldDB" id="A0A4V1IPB6"/>
<evidence type="ECO:0000256" key="5">
    <source>
        <dbReference type="ARBA" id="ARBA00022989"/>
    </source>
</evidence>
<dbReference type="NCBIfam" id="TIGR00765">
    <property type="entry name" value="yihY_not_rbn"/>
    <property type="match status" value="1"/>
</dbReference>
<feature type="transmembrane region" description="Helical" evidence="7">
    <location>
        <begin position="173"/>
        <end position="194"/>
    </location>
</feature>
<sequence>MMVLRKLAVFARYIGQRFVQDGCLQSAAALTYTTLFAVVPLMTVTYSMLAAIPTFQGVGDEIQSFIFSNFVPSAGATVQSYLADFSTQARKLTFVGVAFLIVTALLMLKTIEEVLNKIWRVEQGRKGLASFLLYWAILSLGPLLLGCGFALTSYITSVELIMDATDLIISRQWLLQIVPPLLTAAAFCLIYIAVPNRPVRFKHALLGGLLAAALFELAKKGFALFVSLSPSYELVYGAFAAVPLFLLWIYLSWNIILLGAELVRALNFWHDLQTREPLPTSLAVIVIAEVFRERFQQGLTTSYQHMHQANWPVSQEQWELCTKWLHEQGIITKDDSGELILGHDLALVNCWSFCRSIPWQLPSENELSRIQQQSWPDWLGFLVARIAHIHHYAEQQLPITLTQLFDYHSGNQLGFEDAHHNADLYPSSNISFKGKTVNT</sequence>
<comment type="subcellular location">
    <subcellularLocation>
        <location evidence="1 7">Cell membrane</location>
        <topology evidence="1 7">Multi-pass membrane protein</topology>
    </subcellularLocation>
</comment>
<feature type="transmembrane region" description="Helical" evidence="7">
    <location>
        <begin position="234"/>
        <end position="258"/>
    </location>
</feature>
<dbReference type="InterPro" id="IPR017039">
    <property type="entry name" value="Virul_fac_BrkB"/>
</dbReference>
<evidence type="ECO:0000256" key="4">
    <source>
        <dbReference type="ARBA" id="ARBA00022692"/>
    </source>
</evidence>
<evidence type="ECO:0000256" key="2">
    <source>
        <dbReference type="ARBA" id="ARBA00022475"/>
    </source>
</evidence>
<keyword evidence="4 7" id="KW-0812">Transmembrane</keyword>
<dbReference type="Proteomes" id="UP000257039">
    <property type="component" value="Unassembled WGS sequence"/>
</dbReference>
<comment type="caution">
    <text evidence="8">The sequence shown here is derived from an EMBL/GenBank/DDBJ whole genome shotgun (WGS) entry which is preliminary data.</text>
</comment>
<keyword evidence="5 7" id="KW-1133">Transmembrane helix</keyword>
<feature type="transmembrane region" description="Helical" evidence="7">
    <location>
        <begin position="206"/>
        <end position="228"/>
    </location>
</feature>
<dbReference type="InterPro" id="IPR023679">
    <property type="entry name" value="UPF0761_bac"/>
</dbReference>
<evidence type="ECO:0000256" key="7">
    <source>
        <dbReference type="HAMAP-Rule" id="MF_00672"/>
    </source>
</evidence>
<dbReference type="GO" id="GO:0005886">
    <property type="term" value="C:plasma membrane"/>
    <property type="evidence" value="ECO:0007669"/>
    <property type="project" value="UniProtKB-SubCell"/>
</dbReference>
<evidence type="ECO:0000256" key="6">
    <source>
        <dbReference type="ARBA" id="ARBA00023136"/>
    </source>
</evidence>
<evidence type="ECO:0000256" key="1">
    <source>
        <dbReference type="ARBA" id="ARBA00004651"/>
    </source>
</evidence>
<reference evidence="8 9" key="1">
    <citation type="submission" date="2017-04" db="EMBL/GenBank/DDBJ databases">
        <title>Draft genome sequence of Zooshikella ganghwensis VG4 isolated from Red Sea sediments.</title>
        <authorList>
            <person name="Rehman Z."/>
            <person name="Alam I."/>
            <person name="Kamau A."/>
            <person name="Bajic V."/>
            <person name="Leiknes T."/>
        </authorList>
    </citation>
    <scope>NUCLEOTIDE SEQUENCE [LARGE SCALE GENOMIC DNA]</scope>
    <source>
        <strain evidence="8 9">VG4</strain>
    </source>
</reference>
<keyword evidence="9" id="KW-1185">Reference proteome</keyword>